<dbReference type="InterPro" id="IPR017508">
    <property type="entry name" value="HipA_N1"/>
</dbReference>
<keyword evidence="7" id="KW-1185">Reference proteome</keyword>
<dbReference type="Pfam" id="PF07804">
    <property type="entry name" value="HipA_C"/>
    <property type="match status" value="1"/>
</dbReference>
<evidence type="ECO:0000256" key="1">
    <source>
        <dbReference type="ARBA" id="ARBA00010164"/>
    </source>
</evidence>
<dbReference type="PANTHER" id="PTHR37419:SF8">
    <property type="entry name" value="TOXIN YJJJ"/>
    <property type="match status" value="1"/>
</dbReference>
<evidence type="ECO:0000313" key="7">
    <source>
        <dbReference type="Proteomes" id="UP001362100"/>
    </source>
</evidence>
<name>A0ABU8PXS2_9GAMM</name>
<dbReference type="RefSeq" id="WP_180823824.1">
    <property type="nucleotide sequence ID" value="NZ_JACAWY010000002.1"/>
</dbReference>
<keyword evidence="3" id="KW-0418">Kinase</keyword>
<dbReference type="InterPro" id="IPR052028">
    <property type="entry name" value="HipA_Ser/Thr_kinase"/>
</dbReference>
<evidence type="ECO:0000313" key="6">
    <source>
        <dbReference type="EMBL" id="MEJ5047548.1"/>
    </source>
</evidence>
<dbReference type="EMBL" id="JBBGZW010000002">
    <property type="protein sequence ID" value="MEJ5047548.1"/>
    <property type="molecule type" value="Genomic_DNA"/>
</dbReference>
<sequence length="424" mass="46928">MRKSNVSFAPLQRMEVIYEGWGEKWCLGILAAGRQRGEWLFEFSEQSIQRGIEFSPVLHPPANTTYSDFERHQEGIPGFIADSLPDGWGRLLMDRLLRRNDIEPATLSPLDRLAMLGSNTMGALTYRPLLDVPGHETNPNSISDLMVLAREIEIEVAGQDSDVLSELVRLGGSPHGARPKVLVEFDSASGRINSSAFSGSDPWLIKFPAAQESAWVCALEEVYARMARQAGIEFPESRWFPLEDGLAAFGVKRFDRYQGMRVPTLSMAGVLQADFRLPCLDYSDILQATAMVTRSAVEREVQARRMVFNVIMNNQDDHAKNFAFTLNQNEEWQVSPAYDLTLQMGPGGQHQSSVAGYGTKISRKALIKAGKSADINEKIINTIIEEVCDVAATFTTMTKTLDDAIPKAVIKSTAAKIEAAIKAL</sequence>
<comment type="caution">
    <text evidence="6">The sequence shown here is derived from an EMBL/GenBank/DDBJ whole genome shotgun (WGS) entry which is preliminary data.</text>
</comment>
<dbReference type="Proteomes" id="UP001362100">
    <property type="component" value="Unassembled WGS sequence"/>
</dbReference>
<dbReference type="InterPro" id="IPR012893">
    <property type="entry name" value="HipA-like_C"/>
</dbReference>
<organism evidence="6 7">
    <name type="scientific">Pantoea nemavictus</name>
    <dbReference type="NCBI Taxonomy" id="2726955"/>
    <lineage>
        <taxon>Bacteria</taxon>
        <taxon>Pseudomonadati</taxon>
        <taxon>Pseudomonadota</taxon>
        <taxon>Gammaproteobacteria</taxon>
        <taxon>Enterobacterales</taxon>
        <taxon>Erwiniaceae</taxon>
        <taxon>Pantoea</taxon>
    </lineage>
</organism>
<accession>A0ABU8PXS2</accession>
<evidence type="ECO:0000259" key="4">
    <source>
        <dbReference type="Pfam" id="PF07804"/>
    </source>
</evidence>
<feature type="domain" description="HipA N-terminal subdomain 1" evidence="5">
    <location>
        <begin position="25"/>
        <end position="126"/>
    </location>
</feature>
<dbReference type="Pfam" id="PF13657">
    <property type="entry name" value="Couple_hipA"/>
    <property type="match status" value="1"/>
</dbReference>
<dbReference type="PANTHER" id="PTHR37419">
    <property type="entry name" value="SERINE/THREONINE-PROTEIN KINASE TOXIN HIPA"/>
    <property type="match status" value="1"/>
</dbReference>
<feature type="domain" description="HipA-like C-terminal" evidence="4">
    <location>
        <begin position="173"/>
        <end position="391"/>
    </location>
</feature>
<evidence type="ECO:0000259" key="5">
    <source>
        <dbReference type="Pfam" id="PF13657"/>
    </source>
</evidence>
<keyword evidence="2" id="KW-0808">Transferase</keyword>
<proteinExistence type="inferred from homology"/>
<gene>
    <name evidence="6" type="ORF">WH298_20390</name>
</gene>
<dbReference type="Gene3D" id="1.10.1070.20">
    <property type="match status" value="1"/>
</dbReference>
<evidence type="ECO:0000256" key="3">
    <source>
        <dbReference type="ARBA" id="ARBA00022777"/>
    </source>
</evidence>
<protein>
    <submittedName>
        <fullName evidence="6">Type II toxin-antitoxin system HipA family toxin</fullName>
    </submittedName>
</protein>
<evidence type="ECO:0000256" key="2">
    <source>
        <dbReference type="ARBA" id="ARBA00022679"/>
    </source>
</evidence>
<comment type="similarity">
    <text evidence="1">Belongs to the HipA Ser/Thr kinase family.</text>
</comment>
<reference evidence="6 7" key="1">
    <citation type="submission" date="2023-12" db="EMBL/GenBank/DDBJ databases">
        <title>Gut-associated functions are favored during microbiome assembly across C. elegans life.</title>
        <authorList>
            <person name="Zimmermann J."/>
        </authorList>
    </citation>
    <scope>NUCLEOTIDE SEQUENCE [LARGE SCALE GENOMIC DNA]</scope>
    <source>
        <strain evidence="6 7">BIGb0393</strain>
    </source>
</reference>